<dbReference type="PANTHER" id="PTHR35391">
    <property type="entry name" value="C2H2-TYPE DOMAIN-CONTAINING PROTEIN-RELATED"/>
    <property type="match status" value="1"/>
</dbReference>
<dbReference type="InterPro" id="IPR024983">
    <property type="entry name" value="CHAT_dom"/>
</dbReference>
<evidence type="ECO:0000256" key="1">
    <source>
        <dbReference type="SAM" id="MobiDB-lite"/>
    </source>
</evidence>
<dbReference type="VEuPathDB" id="FungiDB:FOC4_g10001781"/>
<protein>
    <recommendedName>
        <fullName evidence="2">CHAT domain-containing protein</fullName>
    </recommendedName>
</protein>
<dbReference type="VEuPathDB" id="FungiDB:FOMG_16113"/>
<feature type="region of interest" description="Disordered" evidence="1">
    <location>
        <begin position="547"/>
        <end position="573"/>
    </location>
</feature>
<feature type="region of interest" description="Disordered" evidence="1">
    <location>
        <begin position="204"/>
        <end position="233"/>
    </location>
</feature>
<dbReference type="SUPFAM" id="SSF81901">
    <property type="entry name" value="HCP-like"/>
    <property type="match status" value="1"/>
</dbReference>
<name>A0A2H3T2C3_FUSOX</name>
<feature type="region of interest" description="Disordered" evidence="1">
    <location>
        <begin position="462"/>
        <end position="496"/>
    </location>
</feature>
<dbReference type="VEuPathDB" id="FungiDB:HZS61_010420"/>
<dbReference type="VEuPathDB" id="FungiDB:FOC1_g10004501"/>
<dbReference type="VEuPathDB" id="FungiDB:FOZG_04620"/>
<feature type="domain" description="CHAT" evidence="2">
    <location>
        <begin position="1306"/>
        <end position="1612"/>
    </location>
</feature>
<dbReference type="OrthoDB" id="4574581at2759"/>
<dbReference type="VEuPathDB" id="FungiDB:FOIG_15588"/>
<proteinExistence type="predicted"/>
<accession>A0A2H3T2C3</accession>
<evidence type="ECO:0000313" key="3">
    <source>
        <dbReference type="EMBL" id="SCO82777.1"/>
    </source>
</evidence>
<feature type="compositionally biased region" description="Basic and acidic residues" evidence="1">
    <location>
        <begin position="483"/>
        <end position="496"/>
    </location>
</feature>
<gene>
    <name evidence="3" type="ORF">FRV6_06990</name>
</gene>
<evidence type="ECO:0000259" key="2">
    <source>
        <dbReference type="Pfam" id="PF12770"/>
    </source>
</evidence>
<dbReference type="InterPro" id="IPR011990">
    <property type="entry name" value="TPR-like_helical_dom_sf"/>
</dbReference>
<dbReference type="PANTHER" id="PTHR35391:SF5">
    <property type="entry name" value="DUF6590 DOMAIN-CONTAINING PROTEIN"/>
    <property type="match status" value="1"/>
</dbReference>
<organism evidence="3 4">
    <name type="scientific">Fusarium oxysporum</name>
    <name type="common">Fusarium vascular wilt</name>
    <dbReference type="NCBI Taxonomy" id="5507"/>
    <lineage>
        <taxon>Eukaryota</taxon>
        <taxon>Fungi</taxon>
        <taxon>Dikarya</taxon>
        <taxon>Ascomycota</taxon>
        <taxon>Pezizomycotina</taxon>
        <taxon>Sordariomycetes</taxon>
        <taxon>Hypocreomycetidae</taxon>
        <taxon>Hypocreales</taxon>
        <taxon>Nectriaceae</taxon>
        <taxon>Fusarium</taxon>
        <taxon>Fusarium oxysporum species complex</taxon>
    </lineage>
</organism>
<reference evidence="4" key="1">
    <citation type="submission" date="2016-09" db="EMBL/GenBank/DDBJ databases">
        <authorList>
            <person name="Guldener U."/>
        </authorList>
    </citation>
    <scope>NUCLEOTIDE SEQUENCE [LARGE SCALE GENOMIC DNA]</scope>
    <source>
        <strain evidence="4">V64-1</strain>
    </source>
</reference>
<dbReference type="Proteomes" id="UP000219369">
    <property type="component" value="Unassembled WGS sequence"/>
</dbReference>
<evidence type="ECO:0000313" key="4">
    <source>
        <dbReference type="Proteomes" id="UP000219369"/>
    </source>
</evidence>
<dbReference type="VEuPathDB" id="FungiDB:FOXG_02543"/>
<feature type="compositionally biased region" description="Polar residues" evidence="1">
    <location>
        <begin position="204"/>
        <end position="213"/>
    </location>
</feature>
<dbReference type="EMBL" id="FMJY01000004">
    <property type="protein sequence ID" value="SCO82777.1"/>
    <property type="molecule type" value="Genomic_DNA"/>
</dbReference>
<dbReference type="Gene3D" id="1.25.40.10">
    <property type="entry name" value="Tetratricopeptide repeat domain"/>
    <property type="match status" value="1"/>
</dbReference>
<sequence length="1613" mass="181747">MAEDEGEHLLVTIPLALALTNIEAEPDQPMRFLATDCNELFEQIIKTSSVNQREIISQTIVYRDAFSALTSFLCFFSEPGSSLDYRLRRHESIQDIMIRLLELLRQNLFIVFDFLSNTKSERPQDLESEARAALAGIKDSLKSLNKLAITIRQSSRSYALTLARNFATMNRSLEDLEELILTSLETLYPNAPESLREHICNTLTDSSKSSKQAQGGEAPMRPKIEEEATGQTSVISRSKTVEFDHVQKKTQEENPNLQQKPLSSLDAGLLRQRFNNEHIKSSQSKRTLSVYESDGHLYEPKPPKFEAGEAEVQCEWCNELLDRSVVRNNRWSNIGRLHYKRDLKPFPCISETCGESRPSFSSRKQWLEHMRSKHSMAWPQTLYGGMMWVCHDHVEDGESIPYAFSSKNELDQHMLVIHHSKKRLSDNELTKYLEHQSSLIDTMSPSSCPLCFFEVENSLGAKQTSSSKSGGTPPEPSKRVQSNKKDQKRVDSRVRFAEDVKAASDVDTGDNLDHDSSTLFALELHIAAHLQFLLVMSLRLMETLDHDTEEESLTGPHGSNDPATGSVSSMKDGLELDTWSSEEPTLVYISDSERVQLEQMRLNEEAAESVLSPYEEGQWDGLGLLADGSTEEDAILQHFSSKQKELSRIESCRKSVRGLRLDLTSAHDKRVENGYRWRQIGLLQAEIFHESREIDDLNEAIEAFQTAADKIPSEHSVTWQNLADLSTHLVEKYKMERHVVNLNHAIKITTRVVETNDNTHQLLDHYIHLSNLHRWRYSEIGTDEDLVYAVQIARQAIGLVSGDSGRQAKHHNHLGQLLTLDYWRTGIEMTIDEAIYELRLALDYATEEDIEYSEYLATLSVGIDKKFAMSGSQEELDEAMQLMRRSIDLVAERDPAYLRRLNTLGVMFGELYNTTGATDALEESIQVARNVVASTPENDIDAADRMAHLAARLGDKFQRTGELESLEEAIYLSTTAKALILVEHSSYPVYCHNLATRIFERFHTTGSTQDLRDAVGNSSEAVKLLPDTDVNMATYLCLLADATLELGDRLGDHQQQRESLDLYERALSHGYSSLKSRLQAGQKLFEANCKFQNWDGAFKVAKMTIGCLGHLPFAELEQIDKNRVLQTTGRITSNGVAAALNAGRPPSEVLSLLEDSRWLDANSGGYYLDDFERLRQAHPSKLDEFLSIRKDLGKPMIVPPAGFIGNSPWKAQSRRRYQARIECDKILTEIRKEPGFSNWLSHEDETRMLQAGTKGPVVVLTASHIRCDAIIIYQGAIKVVCLPDLDYFDVVDKSDSRSRCTVATSLWIWETIAKPVLVHLGLSPAPSNNRPRLWLIPTGPLINLPIHAAGDYTRRRPESISISDYAVCSYSTSIKALNLARQRPVAMPEGARVLLVRTEDSPGVAKLHFASKEISTLDDICRSRGLEVSQPNHKEGILQGLASCNLFHFAGMFRGSWEDPLKSQLLLANGSITVKDILDATPRLRPPYLAYLSGCDTLKTLEILFADEFVHAAGALYMGGFRHTIGTLGIDGDELCAEISGLFYGTWANREFSDDTVALCLDDATRQCRDRWIAERERSRTGQASTHRGLMRIEEEDDDEREMHWASFIHFGP</sequence>
<dbReference type="Pfam" id="PF12770">
    <property type="entry name" value="CHAT"/>
    <property type="match status" value="1"/>
</dbReference>